<feature type="domain" description="Flavodoxin-like fold" evidence="5">
    <location>
        <begin position="1"/>
        <end position="171"/>
    </location>
</feature>
<reference evidence="6" key="1">
    <citation type="submission" date="2020-10" db="EMBL/GenBank/DDBJ databases">
        <authorList>
            <person name="Gilroy R."/>
        </authorList>
    </citation>
    <scope>NUCLEOTIDE SEQUENCE</scope>
    <source>
        <strain evidence="6">CHK152-2871</strain>
    </source>
</reference>
<keyword evidence="3" id="KW-0274">FAD</keyword>
<comment type="caution">
    <text evidence="6">The sequence shown here is derived from an EMBL/GenBank/DDBJ whole genome shotgun (WGS) entry which is preliminary data.</text>
</comment>
<evidence type="ECO:0000313" key="6">
    <source>
        <dbReference type="EMBL" id="HIS74044.1"/>
    </source>
</evidence>
<accession>A0A9D1FHZ2</accession>
<evidence type="ECO:0000256" key="1">
    <source>
        <dbReference type="ARBA" id="ARBA00001974"/>
    </source>
</evidence>
<sequence>MKILVINGHKYYWYATGRLNRILFEEIINTLADNHQIKSTIIEMGYSVEEEIEKYKWADAIIYQNPINWYSVPWILKKYYDEVFARKIFFDSSQQYGQGGLMKGKKYMYSLTCGAKESDFSQSNGFFDMRDVDDIFIAQHKMHQYCGMEKIQTFCLYNATGRVDIEREINRLRFHLRKYFK</sequence>
<comment type="cofactor">
    <cofactor evidence="1">
        <name>FAD</name>
        <dbReference type="ChEBI" id="CHEBI:57692"/>
    </cofactor>
</comment>
<evidence type="ECO:0000259" key="5">
    <source>
        <dbReference type="Pfam" id="PF02525"/>
    </source>
</evidence>
<dbReference type="InterPro" id="IPR003680">
    <property type="entry name" value="Flavodoxin_fold"/>
</dbReference>
<keyword evidence="2" id="KW-0285">Flavoprotein</keyword>
<dbReference type="InterPro" id="IPR029039">
    <property type="entry name" value="Flavoprotein-like_sf"/>
</dbReference>
<dbReference type="AlphaFoldDB" id="A0A9D1FHZ2"/>
<dbReference type="PANTHER" id="PTHR46305:SF3">
    <property type="entry name" value="NADPH:QUINONE OXIDOREDUCTASE MDAB"/>
    <property type="match status" value="1"/>
</dbReference>
<dbReference type="SUPFAM" id="SSF52218">
    <property type="entry name" value="Flavoproteins"/>
    <property type="match status" value="1"/>
</dbReference>
<protein>
    <submittedName>
        <fullName evidence="6">NAD(P)H-dependent oxidoreductase</fullName>
    </submittedName>
</protein>
<dbReference type="EMBL" id="DVJQ01000029">
    <property type="protein sequence ID" value="HIS74044.1"/>
    <property type="molecule type" value="Genomic_DNA"/>
</dbReference>
<evidence type="ECO:0000313" key="7">
    <source>
        <dbReference type="Proteomes" id="UP000886865"/>
    </source>
</evidence>
<evidence type="ECO:0000256" key="2">
    <source>
        <dbReference type="ARBA" id="ARBA00022630"/>
    </source>
</evidence>
<proteinExistence type="inferred from homology"/>
<evidence type="ECO:0000256" key="3">
    <source>
        <dbReference type="ARBA" id="ARBA00022827"/>
    </source>
</evidence>
<dbReference type="Proteomes" id="UP000886865">
    <property type="component" value="Unassembled WGS sequence"/>
</dbReference>
<reference evidence="6" key="2">
    <citation type="journal article" date="2021" name="PeerJ">
        <title>Extensive microbial diversity within the chicken gut microbiome revealed by metagenomics and culture.</title>
        <authorList>
            <person name="Gilroy R."/>
            <person name="Ravi A."/>
            <person name="Getino M."/>
            <person name="Pursley I."/>
            <person name="Horton D.L."/>
            <person name="Alikhan N.F."/>
            <person name="Baker D."/>
            <person name="Gharbi K."/>
            <person name="Hall N."/>
            <person name="Watson M."/>
            <person name="Adriaenssens E.M."/>
            <person name="Foster-Nyarko E."/>
            <person name="Jarju S."/>
            <person name="Secka A."/>
            <person name="Antonio M."/>
            <person name="Oren A."/>
            <person name="Chaudhuri R.R."/>
            <person name="La Ragione R."/>
            <person name="Hildebrand F."/>
            <person name="Pallen M.J."/>
        </authorList>
    </citation>
    <scope>NUCLEOTIDE SEQUENCE</scope>
    <source>
        <strain evidence="6">CHK152-2871</strain>
    </source>
</reference>
<dbReference type="InterPro" id="IPR052397">
    <property type="entry name" value="NADPH-QR_MdaB"/>
</dbReference>
<dbReference type="Pfam" id="PF02525">
    <property type="entry name" value="Flavodoxin_2"/>
    <property type="match status" value="1"/>
</dbReference>
<dbReference type="PANTHER" id="PTHR46305">
    <property type="match status" value="1"/>
</dbReference>
<name>A0A9D1FHZ2_9BACT</name>
<organism evidence="6 7">
    <name type="scientific">Candidatus Galligastranaerophilus intestinavium</name>
    <dbReference type="NCBI Taxonomy" id="2840836"/>
    <lineage>
        <taxon>Bacteria</taxon>
        <taxon>Candidatus Galligastranaerophilus</taxon>
    </lineage>
</organism>
<comment type="similarity">
    <text evidence="4">Belongs to the oxidoreductase MdaB family.</text>
</comment>
<dbReference type="Gene3D" id="3.40.50.360">
    <property type="match status" value="1"/>
</dbReference>
<gene>
    <name evidence="6" type="ORF">IAA86_03375</name>
</gene>
<evidence type="ECO:0000256" key="4">
    <source>
        <dbReference type="ARBA" id="ARBA00037981"/>
    </source>
</evidence>